<feature type="compositionally biased region" description="Basic and acidic residues" evidence="1">
    <location>
        <begin position="250"/>
        <end position="279"/>
    </location>
</feature>
<feature type="compositionally biased region" description="Acidic residues" evidence="1">
    <location>
        <begin position="224"/>
        <end position="238"/>
    </location>
</feature>
<proteinExistence type="predicted"/>
<feature type="compositionally biased region" description="Basic and acidic residues" evidence="1">
    <location>
        <begin position="204"/>
        <end position="214"/>
    </location>
</feature>
<sequence>MPRNLPWKTEPQGSPPTTTPKKQSPRPEPSTSTPDASTRPLVSRRRSLEHANQEHTGASRIRSPSTSPPPEPPAQQFMIAGPAGDDRYRMVEDELLATAGLFTAHLHRAEYTRLKRLAAAQNAAAIREMERPVVPGPATATATRRRGRAARTAARRGLVRGEGTRGGSSLQGLMETPRGQGARLTGVGLGAAVRPRQAVVSARLPEEVGGRGDGEASSFAGAVDDGDGDGDGDDDDDPFGVRQRRVRREKSREQMVRRTGERETRSPKRPERDTIPGFF</sequence>
<feature type="region of interest" description="Disordered" evidence="1">
    <location>
        <begin position="1"/>
        <end position="80"/>
    </location>
</feature>
<accession>A0A0A1UWL3</accession>
<organism evidence="2 3">
    <name type="scientific">Metarhizium robertsii</name>
    <dbReference type="NCBI Taxonomy" id="568076"/>
    <lineage>
        <taxon>Eukaryota</taxon>
        <taxon>Fungi</taxon>
        <taxon>Dikarya</taxon>
        <taxon>Ascomycota</taxon>
        <taxon>Pezizomycotina</taxon>
        <taxon>Sordariomycetes</taxon>
        <taxon>Hypocreomycetidae</taxon>
        <taxon>Hypocreales</taxon>
        <taxon>Clavicipitaceae</taxon>
        <taxon>Metarhizium</taxon>
    </lineage>
</organism>
<feature type="region of interest" description="Disordered" evidence="1">
    <location>
        <begin position="203"/>
        <end position="279"/>
    </location>
</feature>
<evidence type="ECO:0000256" key="1">
    <source>
        <dbReference type="SAM" id="MobiDB-lite"/>
    </source>
</evidence>
<feature type="compositionally biased region" description="Basic residues" evidence="1">
    <location>
        <begin position="143"/>
        <end position="158"/>
    </location>
</feature>
<dbReference type="Proteomes" id="UP000030151">
    <property type="component" value="Unassembled WGS sequence"/>
</dbReference>
<dbReference type="AlphaFoldDB" id="A0A0A1UWL3"/>
<evidence type="ECO:0000313" key="2">
    <source>
        <dbReference type="EMBL" id="EXV01751.1"/>
    </source>
</evidence>
<gene>
    <name evidence="2" type="ORF">X797_005269</name>
</gene>
<feature type="region of interest" description="Disordered" evidence="1">
    <location>
        <begin position="137"/>
        <end position="179"/>
    </location>
</feature>
<name>A0A0A1UWL3_9HYPO</name>
<reference evidence="2 3" key="1">
    <citation type="submission" date="2014-02" db="EMBL/GenBank/DDBJ databases">
        <title>The genome sequence of the entomopathogenic fungus Metarhizium robertsii ARSEF 2575.</title>
        <authorList>
            <person name="Giuliano Garisto Donzelli B."/>
            <person name="Roe B.A."/>
            <person name="Macmil S.L."/>
            <person name="Krasnoff S.B."/>
            <person name="Gibson D.M."/>
        </authorList>
    </citation>
    <scope>NUCLEOTIDE SEQUENCE [LARGE SCALE GENOMIC DNA]</scope>
    <source>
        <strain evidence="2 3">ARSEF 2575</strain>
    </source>
</reference>
<evidence type="ECO:0000313" key="3">
    <source>
        <dbReference type="Proteomes" id="UP000030151"/>
    </source>
</evidence>
<dbReference type="OrthoDB" id="5374569at2759"/>
<dbReference type="HOGENOM" id="CLU_038290_3_0_1"/>
<protein>
    <submittedName>
        <fullName evidence="2">Uncharacterized protein</fullName>
    </submittedName>
</protein>
<dbReference type="EMBL" id="JELW01000007">
    <property type="protein sequence ID" value="EXV01751.1"/>
    <property type="molecule type" value="Genomic_DNA"/>
</dbReference>
<comment type="caution">
    <text evidence="2">The sequence shown here is derived from an EMBL/GenBank/DDBJ whole genome shotgun (WGS) entry which is preliminary data.</text>
</comment>